<protein>
    <submittedName>
        <fullName evidence="5">3'(2'),5'-bisphosphate nucleotidase</fullName>
    </submittedName>
</protein>
<proteinExistence type="predicted"/>
<dbReference type="EMBL" id="LCRH01000066">
    <property type="protein sequence ID" value="KKW31083.1"/>
    <property type="molecule type" value="Genomic_DNA"/>
</dbReference>
<organism evidence="5 6">
    <name type="scientific">Candidatus Uhrbacteria bacterium GW2011_GWA2_52_8d</name>
    <dbReference type="NCBI Taxonomy" id="1618979"/>
    <lineage>
        <taxon>Bacteria</taxon>
        <taxon>Candidatus Uhriibacteriota</taxon>
    </lineage>
</organism>
<dbReference type="PANTHER" id="PTHR20854:SF4">
    <property type="entry name" value="INOSITOL-1-MONOPHOSPHATASE-RELATED"/>
    <property type="match status" value="1"/>
</dbReference>
<dbReference type="GO" id="GO:0046872">
    <property type="term" value="F:metal ion binding"/>
    <property type="evidence" value="ECO:0007669"/>
    <property type="project" value="UniProtKB-KW"/>
</dbReference>
<evidence type="ECO:0000313" key="6">
    <source>
        <dbReference type="Proteomes" id="UP000034054"/>
    </source>
</evidence>
<feature type="binding site" evidence="4">
    <location>
        <position position="90"/>
    </location>
    <ligand>
        <name>Mg(2+)</name>
        <dbReference type="ChEBI" id="CHEBI:18420"/>
        <label>2</label>
    </ligand>
</feature>
<dbReference type="InterPro" id="IPR000760">
    <property type="entry name" value="Inositol_monophosphatase-like"/>
</dbReference>
<evidence type="ECO:0000256" key="1">
    <source>
        <dbReference type="ARBA" id="ARBA00022723"/>
    </source>
</evidence>
<dbReference type="PANTHER" id="PTHR20854">
    <property type="entry name" value="INOSITOL MONOPHOSPHATASE"/>
    <property type="match status" value="1"/>
</dbReference>
<dbReference type="Gene3D" id="3.30.540.10">
    <property type="entry name" value="Fructose-1,6-Bisphosphatase, subunit A, domain 1"/>
    <property type="match status" value="1"/>
</dbReference>
<feature type="binding site" evidence="4">
    <location>
        <position position="87"/>
    </location>
    <ligand>
        <name>Mg(2+)</name>
        <dbReference type="ChEBI" id="CHEBI:18420"/>
        <label>1</label>
        <note>catalytic</note>
    </ligand>
</feature>
<evidence type="ECO:0000313" key="5">
    <source>
        <dbReference type="EMBL" id="KKW31083.1"/>
    </source>
</evidence>
<feature type="binding site" evidence="4">
    <location>
        <position position="69"/>
    </location>
    <ligand>
        <name>Mg(2+)</name>
        <dbReference type="ChEBI" id="CHEBI:18420"/>
        <label>1</label>
        <note>catalytic</note>
    </ligand>
</feature>
<name>A0A0G1XIM2_9BACT</name>
<dbReference type="Pfam" id="PF00459">
    <property type="entry name" value="Inositol_P"/>
    <property type="match status" value="1"/>
</dbReference>
<sequence>MDLRNVLNTTYIAARVGGKELRRWRADNIDLKSENKADGTLVTAADRAASAAITSYIKGRDPSAFILDEEREALHTLARPESMWVIDPLDGTHVFANGGDDFCTMVAYVQQGIPVIGAIYFPMIDLTVFGGKRVGAWVKPSETMASPLISRRVQ</sequence>
<keyword evidence="3 4" id="KW-0460">Magnesium</keyword>
<dbReference type="GO" id="GO:0008934">
    <property type="term" value="F:inositol monophosphate 1-phosphatase activity"/>
    <property type="evidence" value="ECO:0007669"/>
    <property type="project" value="TreeGrafter"/>
</dbReference>
<dbReference type="Proteomes" id="UP000034054">
    <property type="component" value="Unassembled WGS sequence"/>
</dbReference>
<feature type="non-terminal residue" evidence="5">
    <location>
        <position position="154"/>
    </location>
</feature>
<reference evidence="5 6" key="1">
    <citation type="journal article" date="2015" name="Nature">
        <title>rRNA introns, odd ribosomes, and small enigmatic genomes across a large radiation of phyla.</title>
        <authorList>
            <person name="Brown C.T."/>
            <person name="Hug L.A."/>
            <person name="Thomas B.C."/>
            <person name="Sharon I."/>
            <person name="Castelle C.J."/>
            <person name="Singh A."/>
            <person name="Wilkins M.J."/>
            <person name="Williams K.H."/>
            <person name="Banfield J.F."/>
        </authorList>
    </citation>
    <scope>NUCLEOTIDE SEQUENCE [LARGE SCALE GENOMIC DNA]</scope>
</reference>
<keyword evidence="1 4" id="KW-0479">Metal-binding</keyword>
<dbReference type="PROSITE" id="PS00629">
    <property type="entry name" value="IMP_1"/>
    <property type="match status" value="1"/>
</dbReference>
<dbReference type="PRINTS" id="PR00377">
    <property type="entry name" value="IMPHPHTASES"/>
</dbReference>
<feature type="binding site" evidence="4">
    <location>
        <position position="89"/>
    </location>
    <ligand>
        <name>Mg(2+)</name>
        <dbReference type="ChEBI" id="CHEBI:18420"/>
        <label>1</label>
        <note>catalytic</note>
    </ligand>
</feature>
<dbReference type="GO" id="GO:0006020">
    <property type="term" value="P:inositol metabolic process"/>
    <property type="evidence" value="ECO:0007669"/>
    <property type="project" value="TreeGrafter"/>
</dbReference>
<dbReference type="InterPro" id="IPR020583">
    <property type="entry name" value="Inositol_monoP_metal-BS"/>
</dbReference>
<dbReference type="AlphaFoldDB" id="A0A0G1XIM2"/>
<keyword evidence="2" id="KW-0378">Hydrolase</keyword>
<accession>A0A0G1XIM2</accession>
<comment type="cofactor">
    <cofactor evidence="4">
        <name>Mg(2+)</name>
        <dbReference type="ChEBI" id="CHEBI:18420"/>
    </cofactor>
</comment>
<comment type="caution">
    <text evidence="5">The sequence shown here is derived from an EMBL/GenBank/DDBJ whole genome shotgun (WGS) entry which is preliminary data.</text>
</comment>
<gene>
    <name evidence="5" type="ORF">UY76_C0066G0001</name>
</gene>
<evidence type="ECO:0000256" key="2">
    <source>
        <dbReference type="ARBA" id="ARBA00022801"/>
    </source>
</evidence>
<evidence type="ECO:0000256" key="3">
    <source>
        <dbReference type="ARBA" id="ARBA00022842"/>
    </source>
</evidence>
<evidence type="ECO:0000256" key="4">
    <source>
        <dbReference type="PIRSR" id="PIRSR600760-2"/>
    </source>
</evidence>
<dbReference type="SUPFAM" id="SSF56655">
    <property type="entry name" value="Carbohydrate phosphatase"/>
    <property type="match status" value="1"/>
</dbReference>
<dbReference type="GO" id="GO:0007165">
    <property type="term" value="P:signal transduction"/>
    <property type="evidence" value="ECO:0007669"/>
    <property type="project" value="TreeGrafter"/>
</dbReference>